<accession>A0A371B4N0</accession>
<dbReference type="GO" id="GO:0004497">
    <property type="term" value="F:monooxygenase activity"/>
    <property type="evidence" value="ECO:0007669"/>
    <property type="project" value="UniProtKB-KW"/>
</dbReference>
<protein>
    <submittedName>
        <fullName evidence="9">Cytochrome P450</fullName>
    </submittedName>
</protein>
<dbReference type="Gene3D" id="1.10.630.10">
    <property type="entry name" value="Cytochrome P450"/>
    <property type="match status" value="1"/>
</dbReference>
<keyword evidence="10" id="KW-1185">Reference proteome</keyword>
<evidence type="ECO:0000256" key="2">
    <source>
        <dbReference type="ARBA" id="ARBA00022617"/>
    </source>
</evidence>
<dbReference type="GO" id="GO:0016705">
    <property type="term" value="F:oxidoreductase activity, acting on paired donors, with incorporation or reduction of molecular oxygen"/>
    <property type="evidence" value="ECO:0007669"/>
    <property type="project" value="InterPro"/>
</dbReference>
<dbReference type="InterPro" id="IPR017972">
    <property type="entry name" value="Cyt_P450_CS"/>
</dbReference>
<dbReference type="OrthoDB" id="5522954at2"/>
<evidence type="ECO:0000313" key="9">
    <source>
        <dbReference type="EMBL" id="RDV02555.1"/>
    </source>
</evidence>
<dbReference type="PRINTS" id="PR00359">
    <property type="entry name" value="BP450"/>
</dbReference>
<evidence type="ECO:0000313" key="10">
    <source>
        <dbReference type="Proteomes" id="UP000263833"/>
    </source>
</evidence>
<evidence type="ECO:0000256" key="4">
    <source>
        <dbReference type="ARBA" id="ARBA00023002"/>
    </source>
</evidence>
<comment type="caution">
    <text evidence="9">The sequence shown here is derived from an EMBL/GenBank/DDBJ whole genome shotgun (WGS) entry which is preliminary data.</text>
</comment>
<proteinExistence type="inferred from homology"/>
<evidence type="ECO:0000256" key="7">
    <source>
        <dbReference type="ARBA" id="ARBA00043906"/>
    </source>
</evidence>
<evidence type="ECO:0000256" key="6">
    <source>
        <dbReference type="ARBA" id="ARBA00023033"/>
    </source>
</evidence>
<evidence type="ECO:0000256" key="5">
    <source>
        <dbReference type="ARBA" id="ARBA00023004"/>
    </source>
</evidence>
<keyword evidence="5 8" id="KW-0408">Iron</keyword>
<organism evidence="9 10">
    <name type="scientific">Sphingorhabdus pulchriflava</name>
    <dbReference type="NCBI Taxonomy" id="2292257"/>
    <lineage>
        <taxon>Bacteria</taxon>
        <taxon>Pseudomonadati</taxon>
        <taxon>Pseudomonadota</taxon>
        <taxon>Alphaproteobacteria</taxon>
        <taxon>Sphingomonadales</taxon>
        <taxon>Sphingomonadaceae</taxon>
        <taxon>Sphingorhabdus</taxon>
    </lineage>
</organism>
<dbReference type="AlphaFoldDB" id="A0A371B4N0"/>
<dbReference type="InterPro" id="IPR002397">
    <property type="entry name" value="Cyt_P450_B"/>
</dbReference>
<comment type="function">
    <text evidence="7">Cytochromes P450 are a group of heme-thiolate monooxygenases. They oxidize a variety of structurally unrelated compounds, including steroids, fatty acids, and xenobiotics.</text>
</comment>
<dbReference type="GO" id="GO:0020037">
    <property type="term" value="F:heme binding"/>
    <property type="evidence" value="ECO:0007669"/>
    <property type="project" value="InterPro"/>
</dbReference>
<dbReference type="FunFam" id="1.10.630.10:FF:000018">
    <property type="entry name" value="Cytochrome P450 monooxygenase"/>
    <property type="match status" value="1"/>
</dbReference>
<dbReference type="PROSITE" id="PS00086">
    <property type="entry name" value="CYTOCHROME_P450"/>
    <property type="match status" value="1"/>
</dbReference>
<dbReference type="SUPFAM" id="SSF48264">
    <property type="entry name" value="Cytochrome P450"/>
    <property type="match status" value="1"/>
</dbReference>
<keyword evidence="4 8" id="KW-0560">Oxidoreductase</keyword>
<dbReference type="GO" id="GO:0005506">
    <property type="term" value="F:iron ion binding"/>
    <property type="evidence" value="ECO:0007669"/>
    <property type="project" value="InterPro"/>
</dbReference>
<dbReference type="Pfam" id="PF00067">
    <property type="entry name" value="p450"/>
    <property type="match status" value="1"/>
</dbReference>
<dbReference type="InterPro" id="IPR001128">
    <property type="entry name" value="Cyt_P450"/>
</dbReference>
<keyword evidence="6 8" id="KW-0503">Monooxygenase</keyword>
<evidence type="ECO:0000256" key="1">
    <source>
        <dbReference type="ARBA" id="ARBA00010617"/>
    </source>
</evidence>
<name>A0A371B4N0_9SPHN</name>
<keyword evidence="3 8" id="KW-0479">Metal-binding</keyword>
<dbReference type="RefSeq" id="WP_115549659.1">
    <property type="nucleotide sequence ID" value="NZ_QRGP01000002.1"/>
</dbReference>
<dbReference type="EMBL" id="QRGP01000002">
    <property type="protein sequence ID" value="RDV02555.1"/>
    <property type="molecule type" value="Genomic_DNA"/>
</dbReference>
<keyword evidence="2 8" id="KW-0349">Heme</keyword>
<comment type="similarity">
    <text evidence="1 8">Belongs to the cytochrome P450 family.</text>
</comment>
<dbReference type="PANTHER" id="PTHR46696">
    <property type="entry name" value="P450, PUTATIVE (EUROFUNG)-RELATED"/>
    <property type="match status" value="1"/>
</dbReference>
<gene>
    <name evidence="9" type="ORF">DXH95_11345</name>
</gene>
<evidence type="ECO:0000256" key="3">
    <source>
        <dbReference type="ARBA" id="ARBA00022723"/>
    </source>
</evidence>
<dbReference type="PANTHER" id="PTHR46696:SF1">
    <property type="entry name" value="CYTOCHROME P450 YJIB-RELATED"/>
    <property type="match status" value="1"/>
</dbReference>
<sequence length="429" mass="48163">MSETMIPPELVAPAFNPATFANRDDVHAIFTRLRKDYPLSQVEVPGYDPHWIVTKYADLREIARQDEIFHGGDRSKTLISQAGEELVKQYTGGQSNIFRSLVQLDPPEHQKYRSVCSGAFSLDGIKAALPGVEATAKIFADKLISLAPECDFAAEIAFLYPLKVVLDLIGVPEADHAKMLELTQWLFTYADPDLKRPGSDLTDPQEITRTWGIVFEEFEKYYQPMIADRQQCPRHDLASVIANGKIDGGPMEHRALISYFIIASTAGHDTTAATTGHGMWQLAMRPDILADLKANPDLIPGFVEETIRWASPVQQFVRSATQDYEIKGRTIRKGDLVYLSYLSANRDEDAFPDPFTFDHRRSPNRHVGFGFGGHTCLGIHLARMEMIALWKEIIPRLKSVELTGEPRMAESEFVCGPKSVPIRFEVERA</sequence>
<reference evidence="10" key="1">
    <citation type="submission" date="2018-08" db="EMBL/GenBank/DDBJ databases">
        <authorList>
            <person name="Kim S.-J."/>
            <person name="Jung G.-Y."/>
        </authorList>
    </citation>
    <scope>NUCLEOTIDE SEQUENCE [LARGE SCALE GENOMIC DNA]</scope>
    <source>
        <strain evidence="10">GY_G</strain>
    </source>
</reference>
<dbReference type="PRINTS" id="PR00385">
    <property type="entry name" value="P450"/>
</dbReference>
<evidence type="ECO:0000256" key="8">
    <source>
        <dbReference type="RuleBase" id="RU000461"/>
    </source>
</evidence>
<dbReference type="Proteomes" id="UP000263833">
    <property type="component" value="Unassembled WGS sequence"/>
</dbReference>
<dbReference type="InterPro" id="IPR036396">
    <property type="entry name" value="Cyt_P450_sf"/>
</dbReference>